<evidence type="ECO:0000313" key="8">
    <source>
        <dbReference type="Proteomes" id="UP000490800"/>
    </source>
</evidence>
<feature type="coiled-coil region" evidence="5">
    <location>
        <begin position="88"/>
        <end position="125"/>
    </location>
</feature>
<dbReference type="InterPro" id="IPR000551">
    <property type="entry name" value="MerR-type_HTH_dom"/>
</dbReference>
<dbReference type="EMBL" id="RHLK01000003">
    <property type="protein sequence ID" value="MVO99716.1"/>
    <property type="molecule type" value="Genomic_DNA"/>
</dbReference>
<keyword evidence="8" id="KW-1185">Reference proteome</keyword>
<dbReference type="InterPro" id="IPR047057">
    <property type="entry name" value="MerR_fam"/>
</dbReference>
<comment type="caution">
    <text evidence="7">The sequence shown here is derived from an EMBL/GenBank/DDBJ whole genome shotgun (WGS) entry which is preliminary data.</text>
</comment>
<proteinExistence type="predicted"/>
<evidence type="ECO:0000256" key="2">
    <source>
        <dbReference type="ARBA" id="ARBA00023015"/>
    </source>
</evidence>
<dbReference type="OrthoDB" id="9806513at2"/>
<feature type="domain" description="HTH merR-type" evidence="6">
    <location>
        <begin position="1"/>
        <end position="68"/>
    </location>
</feature>
<keyword evidence="4" id="KW-0804">Transcription</keyword>
<dbReference type="Pfam" id="PF13411">
    <property type="entry name" value="MerR_1"/>
    <property type="match status" value="1"/>
</dbReference>
<dbReference type="RefSeq" id="WP_157334822.1">
    <property type="nucleotide sequence ID" value="NZ_RHLK01000003.1"/>
</dbReference>
<keyword evidence="2" id="KW-0805">Transcription regulation</keyword>
<dbReference type="GO" id="GO:0003677">
    <property type="term" value="F:DNA binding"/>
    <property type="evidence" value="ECO:0007669"/>
    <property type="project" value="UniProtKB-KW"/>
</dbReference>
<evidence type="ECO:0000256" key="1">
    <source>
        <dbReference type="ARBA" id="ARBA00022491"/>
    </source>
</evidence>
<dbReference type="InterPro" id="IPR009061">
    <property type="entry name" value="DNA-bd_dom_put_sf"/>
</dbReference>
<dbReference type="SMART" id="SM00422">
    <property type="entry name" value="HTH_MERR"/>
    <property type="match status" value="1"/>
</dbReference>
<evidence type="ECO:0000259" key="6">
    <source>
        <dbReference type="PROSITE" id="PS50937"/>
    </source>
</evidence>
<dbReference type="PRINTS" id="PR00040">
    <property type="entry name" value="HTHMERR"/>
</dbReference>
<dbReference type="AlphaFoldDB" id="A0A7X3FI08"/>
<evidence type="ECO:0000313" key="7">
    <source>
        <dbReference type="EMBL" id="MVO99716.1"/>
    </source>
</evidence>
<gene>
    <name evidence="7" type="ORF">EDM21_09250</name>
</gene>
<dbReference type="GO" id="GO:0003700">
    <property type="term" value="F:DNA-binding transcription factor activity"/>
    <property type="evidence" value="ECO:0007669"/>
    <property type="project" value="InterPro"/>
</dbReference>
<protein>
    <submittedName>
        <fullName evidence="7">MerR family transcriptional regulator</fullName>
    </submittedName>
</protein>
<keyword evidence="1" id="KW-0678">Repressor</keyword>
<keyword evidence="3" id="KW-0238">DNA-binding</keyword>
<dbReference type="Gene3D" id="1.10.1660.10">
    <property type="match status" value="1"/>
</dbReference>
<evidence type="ECO:0000256" key="5">
    <source>
        <dbReference type="SAM" id="Coils"/>
    </source>
</evidence>
<sequence length="128" mass="15149">MKISQLADYTGASIRSIRHYESKGLLPVSRLANNYREFDESSVESVRTIQLYLGLGLTIDQIRDIMYCKYPEIQEATENKGIYCEELMQVYEKKRMQIIEQRKTLNEAQQKLEVQIDLLRRNRENLKD</sequence>
<dbReference type="SUPFAM" id="SSF46955">
    <property type="entry name" value="Putative DNA-binding domain"/>
    <property type="match status" value="1"/>
</dbReference>
<dbReference type="PROSITE" id="PS50937">
    <property type="entry name" value="HTH_MERR_2"/>
    <property type="match status" value="1"/>
</dbReference>
<reference evidence="7 8" key="1">
    <citation type="journal article" date="2019" name="Microorganisms">
        <title>Paenibacillus lutrae sp. nov., A Chitinolytic Species Isolated from A River Otter in Castril Natural Park, Granada, Spain.</title>
        <authorList>
            <person name="Rodriguez M."/>
            <person name="Reina J.C."/>
            <person name="Bejar V."/>
            <person name="Llamas I."/>
        </authorList>
    </citation>
    <scope>NUCLEOTIDE SEQUENCE [LARGE SCALE GENOMIC DNA]</scope>
    <source>
        <strain evidence="7 8">N10</strain>
    </source>
</reference>
<organism evidence="7 8">
    <name type="scientific">Paenibacillus lutrae</name>
    <dbReference type="NCBI Taxonomy" id="2078573"/>
    <lineage>
        <taxon>Bacteria</taxon>
        <taxon>Bacillati</taxon>
        <taxon>Bacillota</taxon>
        <taxon>Bacilli</taxon>
        <taxon>Bacillales</taxon>
        <taxon>Paenibacillaceae</taxon>
        <taxon>Paenibacillus</taxon>
    </lineage>
</organism>
<accession>A0A7X3FI08</accession>
<name>A0A7X3FI08_9BACL</name>
<dbReference type="PANTHER" id="PTHR30204:SF69">
    <property type="entry name" value="MERR-FAMILY TRANSCRIPTIONAL REGULATOR"/>
    <property type="match status" value="1"/>
</dbReference>
<evidence type="ECO:0000256" key="4">
    <source>
        <dbReference type="ARBA" id="ARBA00023163"/>
    </source>
</evidence>
<dbReference type="PANTHER" id="PTHR30204">
    <property type="entry name" value="REDOX-CYCLING DRUG-SENSING TRANSCRIPTIONAL ACTIVATOR SOXR"/>
    <property type="match status" value="1"/>
</dbReference>
<dbReference type="Proteomes" id="UP000490800">
    <property type="component" value="Unassembled WGS sequence"/>
</dbReference>
<keyword evidence="5" id="KW-0175">Coiled coil</keyword>
<evidence type="ECO:0000256" key="3">
    <source>
        <dbReference type="ARBA" id="ARBA00023125"/>
    </source>
</evidence>